<feature type="compositionally biased region" description="Basic and acidic residues" evidence="7">
    <location>
        <begin position="1778"/>
        <end position="1795"/>
    </location>
</feature>
<sequence length="2214" mass="248992">MSDQEDFETESLVFLTCPTDQGLCHARIVFVPDKNSHHLDQGEITDSDTNRSVEDCIQIKNMTKLNNARCAKHIEDSQMEEFKKDGVPSKRVMEMMKEIQENDFKGKSKGSFNITDKKSGLKDIYNLEEKSDSSEKETSEEKIVPLEKKEQNIPDPNDGLKKDNSLDKRWSKDWCRRQNDQQWRSSDFSTTSPPPAVQDNRFASLMGNTVDLKEEEETPVKELMVFAVEDEHTFDSVQSNISIVSLDLGNSKSEGDPDKDNDETEKSDEVKPETLSVDESEYKTFESREFEKSLCIDSLNEDSDLPSLKFGTDINCTKDSQSADFDTLSSEIWKAYMDINGKMSLDSSYSDILSLEVSELDAEKEIAQLEASVLNAEKEVAQLKDSLDKNGKKSLVSTDFDTMFKCSETNEEKDYFSREKMELQAEEEFEEDIEDGNDYVECELNIDLEVFSTESLRLKSKCTRELKDITNQLLMMTNRTVQECTEEPKKTAEVSSLKGDNPFNCLDRQQFLEGKQWTELTSLDIGLGTLATLQSNIGRGLAMQTKANKKLKKKVKQLEFLYLEMHKTANWNCPLRKVTIQDFPPRIASNRKFSPRNTAFQSLPFRKGRRMSVLFVKKLFPKKQWSGLPPIGCLTSVQSFKCKGDNLKKQPTDSDSGCQGNGFQDCCGSQKSSGEGNGNKEGENKESRHNLDNEKDIDEQEPLPEDNNNESSKTDTPTNSSAPSSNFKYRKKDTSEEEKKMETYKKLAELKEDIPPDIMKEISECLVACLNSRKMGGSDVVADCSICAFLFSLISHFGNCPCDFKCCDMCQRAFCLVSKHLQLCLECGSSGSEQACPLPICKKIQSKFKQHPEKISQRGKELWPKLKKYLARFSRRPEDGSQDILLDEGEDYFSLSSIQLGSLNSVGSSSIGGIPSTRPSRSSRSSVVFQPNLQSISETATASQFTGSRSEPFARRTESGEVINQRQTRPARLAISDDNRYPYPSQSRSAPHAHKTEEHETIPKSVRPKERKVSFSTAKLEIPAATKSLPSPEEPLPSIAEVEKYTSLNPEKVYGAERTSSLPLNFYPPEMASEQLTSVQMRPVGYPGIGEVVYAFKENLRYVARYWKQIKEVYQRDKSYEKKHLREEGVVLTENKEKFSIFRTRYQKNFQWIRLTHLGTGMSGKCHLAQDYNTDFKFCIKKINILKFDERELDIWSDLSHPNIVQLYGAIRHGHNIYIFEEFIDGGCLTETINLQKETGHRLSHWTALNYLQQILQVLVYLEERSTIHEDIKADNILLRKNTTNLVVSDFGVARRMEHVLREASPVGTPTSFSPEKAKGQGHGARSDVWAAICVLIHMLSGWPPWVRRYGYVGTLNFIIAEREPPLKDLPANVSRDVYNLVEFALKKDPNARPSASKVLQHEAFKLLTGGPAPETFVSVLESSPLSTDIKISDDIDKALVEEVKVQYQTSPSTSSLSQSTSSRSKGASTLTTGSTVSHSSAISHSDSSQTGNDGTKDIGSTAAHKPRSNLPPFGSNGIGEEILTSVGIVTPRHPPNLLPNPSHITLSSYHGSTKDLGVMPPPSPAKYYAINPEEFFRKYVNDIDVGVENFEGKYKNFLEPFQPDPDSDSNSEGEDIENTMDYFDRSHANIPDFEALLGNMVSEDERQGPASIPDVVHEMFDKALRQNMKDSPVETRHWAAATTDYRATGESRRASNHSIAEEDEREEVQGDPSVQSRHTDAEDKLPDLGSLLDDSTSNNANLPTVLDSLEDTATLTGQKYSSSENSLQEGSVSSGEPRIHDFSPHSSTEDIHSSEEDEGSNRTGPIPTDTLQERTHRKVPLHHDLPKWEILMASMTLNGEENSSIPMDDLFASGDEETSEFHSQVKGQCHNLQLDNKETFFNNVSTKGQGQARDDVTPTGEAKQFPVQLNDLSAQMRPYPLIITDKNTGAISKIRKPRPQPVVIAAARVPIESDERSLSPIKSQSPCSAPLSSPNMKHNKKNLHLNLNTNKRKTDRQTSEPQQRSTHYRSPNPREVKPYFTPQKQMTSPPSWKTGSTPPKSSGTSSVKSDSRMEQQQKENESKIAELLEELSLHSENSRSQIDELDNMSDPEDISLANDDEEDFQMSLMRIQQEYVMPEASNCGALVHVVTSQGELFNIRLEGEHIKKTWEEVIDAELSVKLTVESIHNFILVDMNGAPLDLTESPILGEQTIHVKYNFVDYVHQLFEIARNP</sequence>
<feature type="compositionally biased region" description="Polar residues" evidence="7">
    <location>
        <begin position="1734"/>
        <end position="1743"/>
    </location>
</feature>
<feature type="compositionally biased region" description="Basic and acidic residues" evidence="7">
    <location>
        <begin position="678"/>
        <end position="694"/>
    </location>
</feature>
<feature type="region of interest" description="Disordered" evidence="7">
    <location>
        <begin position="1447"/>
        <end position="1518"/>
    </location>
</feature>
<feature type="region of interest" description="Disordered" evidence="7">
    <location>
        <begin position="1758"/>
        <end position="1818"/>
    </location>
</feature>
<dbReference type="PROSITE" id="PS00107">
    <property type="entry name" value="PROTEIN_KINASE_ATP"/>
    <property type="match status" value="1"/>
</dbReference>
<keyword evidence="3 9" id="KW-0418">Kinase</keyword>
<keyword evidence="10" id="KW-1185">Reference proteome</keyword>
<feature type="region of interest" description="Disordered" evidence="7">
    <location>
        <begin position="1683"/>
        <end position="1744"/>
    </location>
</feature>
<feature type="compositionally biased region" description="Polar residues" evidence="7">
    <location>
        <begin position="1961"/>
        <end position="1977"/>
    </location>
</feature>
<evidence type="ECO:0000259" key="8">
    <source>
        <dbReference type="PROSITE" id="PS50011"/>
    </source>
</evidence>
<evidence type="ECO:0000256" key="6">
    <source>
        <dbReference type="SAM" id="Coils"/>
    </source>
</evidence>
<dbReference type="Pfam" id="PF00069">
    <property type="entry name" value="Pkinase"/>
    <property type="match status" value="1"/>
</dbReference>
<feature type="region of interest" description="Disordered" evidence="7">
    <location>
        <begin position="247"/>
        <end position="282"/>
    </location>
</feature>
<feature type="compositionally biased region" description="Low complexity" evidence="7">
    <location>
        <begin position="1447"/>
        <end position="1465"/>
    </location>
</feature>
<dbReference type="PROSITE" id="PS50011">
    <property type="entry name" value="PROTEIN_KINASE_DOM"/>
    <property type="match status" value="1"/>
</dbReference>
<evidence type="ECO:0000313" key="9">
    <source>
        <dbReference type="EMBL" id="OWF39362.1"/>
    </source>
</evidence>
<dbReference type="OrthoDB" id="5836549at2759"/>
<feature type="compositionally biased region" description="Polar residues" evidence="7">
    <location>
        <begin position="2000"/>
        <end position="2010"/>
    </location>
</feature>
<feature type="compositionally biased region" description="Low complexity" evidence="7">
    <location>
        <begin position="2034"/>
        <end position="2049"/>
    </location>
</feature>
<evidence type="ECO:0000256" key="1">
    <source>
        <dbReference type="ARBA" id="ARBA00022679"/>
    </source>
</evidence>
<feature type="binding site" evidence="5">
    <location>
        <position position="1182"/>
    </location>
    <ligand>
        <name>ATP</name>
        <dbReference type="ChEBI" id="CHEBI:30616"/>
    </ligand>
</feature>
<protein>
    <submittedName>
        <fullName evidence="9">Mitogen-activated protein kinase kinase kinase 14</fullName>
    </submittedName>
</protein>
<dbReference type="STRING" id="6573.A0A210PSC9"/>
<accession>A0A210PSC9</accession>
<feature type="compositionally biased region" description="Polar residues" evidence="7">
    <location>
        <begin position="709"/>
        <end position="727"/>
    </location>
</feature>
<feature type="compositionally biased region" description="Acidic residues" evidence="7">
    <location>
        <begin position="695"/>
        <end position="708"/>
    </location>
</feature>
<feature type="compositionally biased region" description="Polar residues" evidence="7">
    <location>
        <begin position="2023"/>
        <end position="2032"/>
    </location>
</feature>
<comment type="caution">
    <text evidence="9">The sequence shown here is derived from an EMBL/GenBank/DDBJ whole genome shotgun (WGS) entry which is preliminary data.</text>
</comment>
<dbReference type="SMART" id="SM00220">
    <property type="entry name" value="S_TKc"/>
    <property type="match status" value="1"/>
</dbReference>
<evidence type="ECO:0000313" key="10">
    <source>
        <dbReference type="Proteomes" id="UP000242188"/>
    </source>
</evidence>
<feature type="region of interest" description="Disordered" evidence="7">
    <location>
        <begin position="2075"/>
        <end position="2097"/>
    </location>
</feature>
<feature type="compositionally biased region" description="Low complexity" evidence="7">
    <location>
        <begin position="1475"/>
        <end position="1489"/>
    </location>
</feature>
<feature type="compositionally biased region" description="Polar residues" evidence="7">
    <location>
        <begin position="181"/>
        <end position="191"/>
    </location>
</feature>
<feature type="compositionally biased region" description="Polar residues" evidence="7">
    <location>
        <begin position="927"/>
        <end position="949"/>
    </location>
</feature>
<evidence type="ECO:0000256" key="4">
    <source>
        <dbReference type="ARBA" id="ARBA00022840"/>
    </source>
</evidence>
<dbReference type="SUPFAM" id="SSF56112">
    <property type="entry name" value="Protein kinase-like (PK-like)"/>
    <property type="match status" value="1"/>
</dbReference>
<feature type="compositionally biased region" description="Low complexity" evidence="7">
    <location>
        <begin position="907"/>
        <end position="926"/>
    </location>
</feature>
<feature type="domain" description="Protein kinase" evidence="8">
    <location>
        <begin position="1152"/>
        <end position="1405"/>
    </location>
</feature>
<feature type="region of interest" description="Disordered" evidence="7">
    <location>
        <begin position="181"/>
        <end position="200"/>
    </location>
</feature>
<dbReference type="InterPro" id="IPR011009">
    <property type="entry name" value="Kinase-like_dom_sf"/>
</dbReference>
<keyword evidence="6" id="KW-0175">Coiled coil</keyword>
<dbReference type="PANTHER" id="PTHR48016">
    <property type="entry name" value="MAP KINASE KINASE KINASE SSK2-RELATED-RELATED"/>
    <property type="match status" value="1"/>
</dbReference>
<dbReference type="Gene3D" id="1.10.510.10">
    <property type="entry name" value="Transferase(Phosphotransferase) domain 1"/>
    <property type="match status" value="1"/>
</dbReference>
<feature type="compositionally biased region" description="Basic and acidic residues" evidence="7">
    <location>
        <begin position="2050"/>
        <end position="2062"/>
    </location>
</feature>
<feature type="region of interest" description="Disordered" evidence="7">
    <location>
        <begin position="668"/>
        <end position="740"/>
    </location>
</feature>
<dbReference type="InterPro" id="IPR000719">
    <property type="entry name" value="Prot_kinase_dom"/>
</dbReference>
<dbReference type="Gene3D" id="3.30.200.20">
    <property type="entry name" value="Phosphorylase Kinase, domain 1"/>
    <property type="match status" value="1"/>
</dbReference>
<feature type="region of interest" description="Disordered" evidence="7">
    <location>
        <begin position="907"/>
        <end position="1015"/>
    </location>
</feature>
<evidence type="ECO:0000256" key="3">
    <source>
        <dbReference type="ARBA" id="ARBA00022777"/>
    </source>
</evidence>
<proteinExistence type="predicted"/>
<dbReference type="Proteomes" id="UP000242188">
    <property type="component" value="Unassembled WGS sequence"/>
</dbReference>
<organism evidence="9 10">
    <name type="scientific">Mizuhopecten yessoensis</name>
    <name type="common">Japanese scallop</name>
    <name type="synonym">Patinopecten yessoensis</name>
    <dbReference type="NCBI Taxonomy" id="6573"/>
    <lineage>
        <taxon>Eukaryota</taxon>
        <taxon>Metazoa</taxon>
        <taxon>Spiralia</taxon>
        <taxon>Lophotrochozoa</taxon>
        <taxon>Mollusca</taxon>
        <taxon>Bivalvia</taxon>
        <taxon>Autobranchia</taxon>
        <taxon>Pteriomorphia</taxon>
        <taxon>Pectinida</taxon>
        <taxon>Pectinoidea</taxon>
        <taxon>Pectinidae</taxon>
        <taxon>Mizuhopecten</taxon>
    </lineage>
</organism>
<reference evidence="9 10" key="1">
    <citation type="journal article" date="2017" name="Nat. Ecol. Evol.">
        <title>Scallop genome provides insights into evolution of bilaterian karyotype and development.</title>
        <authorList>
            <person name="Wang S."/>
            <person name="Zhang J."/>
            <person name="Jiao W."/>
            <person name="Li J."/>
            <person name="Xun X."/>
            <person name="Sun Y."/>
            <person name="Guo X."/>
            <person name="Huan P."/>
            <person name="Dong B."/>
            <person name="Zhang L."/>
            <person name="Hu X."/>
            <person name="Sun X."/>
            <person name="Wang J."/>
            <person name="Zhao C."/>
            <person name="Wang Y."/>
            <person name="Wang D."/>
            <person name="Huang X."/>
            <person name="Wang R."/>
            <person name="Lv J."/>
            <person name="Li Y."/>
            <person name="Zhang Z."/>
            <person name="Liu B."/>
            <person name="Lu W."/>
            <person name="Hui Y."/>
            <person name="Liang J."/>
            <person name="Zhou Z."/>
            <person name="Hou R."/>
            <person name="Li X."/>
            <person name="Liu Y."/>
            <person name="Li H."/>
            <person name="Ning X."/>
            <person name="Lin Y."/>
            <person name="Zhao L."/>
            <person name="Xing Q."/>
            <person name="Dou J."/>
            <person name="Li Y."/>
            <person name="Mao J."/>
            <person name="Guo H."/>
            <person name="Dou H."/>
            <person name="Li T."/>
            <person name="Mu C."/>
            <person name="Jiang W."/>
            <person name="Fu Q."/>
            <person name="Fu X."/>
            <person name="Miao Y."/>
            <person name="Liu J."/>
            <person name="Yu Q."/>
            <person name="Li R."/>
            <person name="Liao H."/>
            <person name="Li X."/>
            <person name="Kong Y."/>
            <person name="Jiang Z."/>
            <person name="Chourrout D."/>
            <person name="Li R."/>
            <person name="Bao Z."/>
        </authorList>
    </citation>
    <scope>NUCLEOTIDE SEQUENCE [LARGE SCALE GENOMIC DNA]</scope>
    <source>
        <strain evidence="9 10">PY_sf001</strain>
    </source>
</reference>
<feature type="compositionally biased region" description="Polar residues" evidence="7">
    <location>
        <begin position="1758"/>
        <end position="1775"/>
    </location>
</feature>
<dbReference type="GO" id="GO:0004672">
    <property type="term" value="F:protein kinase activity"/>
    <property type="evidence" value="ECO:0007669"/>
    <property type="project" value="InterPro"/>
</dbReference>
<feature type="compositionally biased region" description="Acidic residues" evidence="7">
    <location>
        <begin position="2084"/>
        <end position="2097"/>
    </location>
</feature>
<keyword evidence="4 5" id="KW-0067">ATP-binding</keyword>
<feature type="region of interest" description="Disordered" evidence="7">
    <location>
        <begin position="126"/>
        <end position="165"/>
    </location>
</feature>
<dbReference type="EMBL" id="NEDP02005530">
    <property type="protein sequence ID" value="OWF39362.1"/>
    <property type="molecule type" value="Genomic_DNA"/>
</dbReference>
<dbReference type="PANTHER" id="PTHR48016:SF56">
    <property type="entry name" value="MAPKK KINASE"/>
    <property type="match status" value="1"/>
</dbReference>
<feature type="region of interest" description="Disordered" evidence="7">
    <location>
        <begin position="1954"/>
        <end position="2062"/>
    </location>
</feature>
<name>A0A210PSC9_MIZYE</name>
<keyword evidence="2 5" id="KW-0547">Nucleotide-binding</keyword>
<keyword evidence="1" id="KW-0808">Transferase</keyword>
<evidence type="ECO:0000256" key="5">
    <source>
        <dbReference type="PROSITE-ProRule" id="PRU10141"/>
    </source>
</evidence>
<evidence type="ECO:0000256" key="7">
    <source>
        <dbReference type="SAM" id="MobiDB-lite"/>
    </source>
</evidence>
<dbReference type="InterPro" id="IPR050538">
    <property type="entry name" value="MAP_kinase_kinase_kinase"/>
</dbReference>
<evidence type="ECO:0000256" key="2">
    <source>
        <dbReference type="ARBA" id="ARBA00022741"/>
    </source>
</evidence>
<gene>
    <name evidence="9" type="ORF">KP79_PYT19890</name>
</gene>
<feature type="coiled-coil region" evidence="6">
    <location>
        <begin position="357"/>
        <end position="386"/>
    </location>
</feature>
<dbReference type="GO" id="GO:0005524">
    <property type="term" value="F:ATP binding"/>
    <property type="evidence" value="ECO:0007669"/>
    <property type="project" value="UniProtKB-UniRule"/>
</dbReference>
<feature type="compositionally biased region" description="Basic and acidic residues" evidence="7">
    <location>
        <begin position="994"/>
        <end position="1013"/>
    </location>
</feature>
<dbReference type="InterPro" id="IPR017441">
    <property type="entry name" value="Protein_kinase_ATP_BS"/>
</dbReference>
<feature type="compositionally biased region" description="Basic and acidic residues" evidence="7">
    <location>
        <begin position="1718"/>
        <end position="1727"/>
    </location>
</feature>